<accession>A0A1I6PMM9</accession>
<dbReference type="Gene3D" id="1.10.579.10">
    <property type="entry name" value="DNA Cyclobutane Dipyrimidine Photolyase, subunit A, domain 3"/>
    <property type="match status" value="1"/>
</dbReference>
<dbReference type="GO" id="GO:0003904">
    <property type="term" value="F:deoxyribodipyrimidine photo-lyase activity"/>
    <property type="evidence" value="ECO:0007669"/>
    <property type="project" value="TreeGrafter"/>
</dbReference>
<dbReference type="OrthoDB" id="9772484at2"/>
<evidence type="ECO:0000256" key="1">
    <source>
        <dbReference type="ARBA" id="ARBA00001932"/>
    </source>
</evidence>
<dbReference type="PANTHER" id="PTHR11455">
    <property type="entry name" value="CRYPTOCHROME"/>
    <property type="match status" value="1"/>
</dbReference>
<keyword evidence="3 4" id="KW-0274">FAD</keyword>
<feature type="site" description="Electron transfer via tryptophanyl radical" evidence="5">
    <location>
        <position position="305"/>
    </location>
</feature>
<dbReference type="InterPro" id="IPR036134">
    <property type="entry name" value="Crypto/Photolyase_FAD-like_sf"/>
</dbReference>
<dbReference type="Gene3D" id="3.40.50.620">
    <property type="entry name" value="HUPs"/>
    <property type="match status" value="1"/>
</dbReference>
<evidence type="ECO:0000259" key="7">
    <source>
        <dbReference type="PROSITE" id="PS51645"/>
    </source>
</evidence>
<dbReference type="STRING" id="311180.SAMN04488050_101649"/>
<dbReference type="GO" id="GO:0009416">
    <property type="term" value="P:response to light stimulus"/>
    <property type="evidence" value="ECO:0007669"/>
    <property type="project" value="TreeGrafter"/>
</dbReference>
<dbReference type="InterPro" id="IPR005101">
    <property type="entry name" value="Cryptochr/Photolyase_FAD-bd"/>
</dbReference>
<dbReference type="InterPro" id="IPR014729">
    <property type="entry name" value="Rossmann-like_a/b/a_fold"/>
</dbReference>
<comment type="cofactor">
    <cofactor evidence="1">
        <name>(6R)-5,10-methylene-5,6,7,8-tetrahydrofolate</name>
        <dbReference type="ChEBI" id="CHEBI:15636"/>
    </cofactor>
</comment>
<feature type="binding site" evidence="4">
    <location>
        <position position="224"/>
    </location>
    <ligand>
        <name>FAD</name>
        <dbReference type="ChEBI" id="CHEBI:57692"/>
    </ligand>
</feature>
<evidence type="ECO:0000256" key="3">
    <source>
        <dbReference type="ARBA" id="ARBA00022827"/>
    </source>
</evidence>
<feature type="binding site" evidence="4">
    <location>
        <position position="271"/>
    </location>
    <ligand>
        <name>FAD</name>
        <dbReference type="ChEBI" id="CHEBI:57692"/>
    </ligand>
</feature>
<dbReference type="GO" id="GO:0003677">
    <property type="term" value="F:DNA binding"/>
    <property type="evidence" value="ECO:0007669"/>
    <property type="project" value="TreeGrafter"/>
</dbReference>
<dbReference type="RefSeq" id="WP_092421688.1">
    <property type="nucleotide sequence ID" value="NZ_FNCL01000002.1"/>
</dbReference>
<comment type="similarity">
    <text evidence="6">Belongs to the DNA photolyase family.</text>
</comment>
<proteinExistence type="inferred from homology"/>
<dbReference type="Pfam" id="PF03441">
    <property type="entry name" value="FAD_binding_7"/>
    <property type="match status" value="1"/>
</dbReference>
<reference evidence="9" key="1">
    <citation type="submission" date="2016-10" db="EMBL/GenBank/DDBJ databases">
        <authorList>
            <person name="Varghese N."/>
            <person name="Submissions S."/>
        </authorList>
    </citation>
    <scope>NUCLEOTIDE SEQUENCE [LARGE SCALE GENOMIC DNA]</scope>
    <source>
        <strain evidence="9">DSM 26894</strain>
    </source>
</reference>
<feature type="binding site" evidence="4">
    <location>
        <begin position="373"/>
        <end position="375"/>
    </location>
    <ligand>
        <name>FAD</name>
        <dbReference type="ChEBI" id="CHEBI:57692"/>
    </ligand>
</feature>
<dbReference type="SUPFAM" id="SSF52425">
    <property type="entry name" value="Cryptochrome/photolyase, N-terminal domain"/>
    <property type="match status" value="1"/>
</dbReference>
<comment type="cofactor">
    <cofactor evidence="4">
        <name>FAD</name>
        <dbReference type="ChEBI" id="CHEBI:57692"/>
    </cofactor>
    <text evidence="4">Binds 1 FAD per subunit.</text>
</comment>
<dbReference type="InterPro" id="IPR002081">
    <property type="entry name" value="Cryptochrome/DNA_photolyase_1"/>
</dbReference>
<name>A0A1I6PMM9_9RHOB</name>
<keyword evidence="9" id="KW-1185">Reference proteome</keyword>
<evidence type="ECO:0000256" key="2">
    <source>
        <dbReference type="ARBA" id="ARBA00022630"/>
    </source>
</evidence>
<evidence type="ECO:0000313" key="9">
    <source>
        <dbReference type="Proteomes" id="UP000199392"/>
    </source>
</evidence>
<keyword evidence="6" id="KW-0157">Chromophore</keyword>
<sequence length="473" mass="53464">MSDQTPTIVWVRRDLRLSDHAALTAAVARGGPVIPVFLRDHTVDALGAAPKWRLERGLATFIEALEEKGARLILRAGPAQEVIPELVRQTGAGAVYWQRAYDPASVERDTEVKSRLKQAGIEAESFAGHLLFEPWSVETKQGAYYKVYSPFWRAVKDREVPEPVAAPSDIRAPGQWPESAALEDWALGAAMNRGAEVLARHVSAGEAAAQARLGTFMRDGVADYGEMRDRLDVAGTSRMSEYLSLGEISPARCWHAGLRAQAEGKKGAGKFLAELAWREFAYHLMWHTPHILEDNWREEWRAFPWKEDRRLREVRLWEQARTGMEVVDAALREMYVTGYMHNRARMIVASYLTKHLMVHWRIGQAWFDDCLVDWDPAANAMGWQWVAGCGPDAAPYFRVFNPETQAEKFDPKGAYRRKWIAEGQARPPQTALDYFDAVPRSWGLVRSEPYPEPVVSAKEGREAALAAYEDRDF</sequence>
<dbReference type="Gene3D" id="1.25.40.80">
    <property type="match status" value="1"/>
</dbReference>
<evidence type="ECO:0000256" key="6">
    <source>
        <dbReference type="RuleBase" id="RU004182"/>
    </source>
</evidence>
<dbReference type="Proteomes" id="UP000199392">
    <property type="component" value="Unassembled WGS sequence"/>
</dbReference>
<protein>
    <submittedName>
        <fullName evidence="8">Deoxyribodipyrimidine photo-lyase</fullName>
    </submittedName>
</protein>
<dbReference type="EMBL" id="FOZW01000001">
    <property type="protein sequence ID" value="SFS41477.1"/>
    <property type="molecule type" value="Genomic_DNA"/>
</dbReference>
<keyword evidence="2 4" id="KW-0285">Flavoprotein</keyword>
<dbReference type="InterPro" id="IPR006050">
    <property type="entry name" value="DNA_photolyase_N"/>
</dbReference>
<dbReference type="Pfam" id="PF00875">
    <property type="entry name" value="DNA_photolyase"/>
    <property type="match status" value="1"/>
</dbReference>
<organism evidence="8 9">
    <name type="scientific">Alloyangia pacifica</name>
    <dbReference type="NCBI Taxonomy" id="311180"/>
    <lineage>
        <taxon>Bacteria</taxon>
        <taxon>Pseudomonadati</taxon>
        <taxon>Pseudomonadota</taxon>
        <taxon>Alphaproteobacteria</taxon>
        <taxon>Rhodobacterales</taxon>
        <taxon>Roseobacteraceae</taxon>
        <taxon>Alloyangia</taxon>
    </lineage>
</organism>
<dbReference type="PANTHER" id="PTHR11455:SF9">
    <property type="entry name" value="CRYPTOCHROME CIRCADIAN CLOCK 5 ISOFORM X1"/>
    <property type="match status" value="1"/>
</dbReference>
<feature type="site" description="Electron transfer via tryptophanyl radical" evidence="5">
    <location>
        <position position="383"/>
    </location>
</feature>
<evidence type="ECO:0000256" key="5">
    <source>
        <dbReference type="PIRSR" id="PIRSR602081-2"/>
    </source>
</evidence>
<feature type="site" description="Electron transfer via tryptophanyl radical" evidence="5">
    <location>
        <position position="360"/>
    </location>
</feature>
<keyword evidence="8" id="KW-0456">Lyase</keyword>
<gene>
    <name evidence="8" type="ORF">SAMN04488050_101649</name>
</gene>
<dbReference type="InterPro" id="IPR036155">
    <property type="entry name" value="Crypto/Photolyase_N_sf"/>
</dbReference>
<feature type="binding site" evidence="4">
    <location>
        <begin position="236"/>
        <end position="240"/>
    </location>
    <ligand>
        <name>FAD</name>
        <dbReference type="ChEBI" id="CHEBI:57692"/>
    </ligand>
</feature>
<dbReference type="AlphaFoldDB" id="A0A1I6PMM9"/>
<evidence type="ECO:0000313" key="8">
    <source>
        <dbReference type="EMBL" id="SFS41477.1"/>
    </source>
</evidence>
<evidence type="ECO:0000256" key="4">
    <source>
        <dbReference type="PIRSR" id="PIRSR602081-1"/>
    </source>
</evidence>
<feature type="domain" description="Photolyase/cryptochrome alpha/beta" evidence="7">
    <location>
        <begin position="5"/>
        <end position="131"/>
    </location>
</feature>
<dbReference type="GO" id="GO:0071949">
    <property type="term" value="F:FAD binding"/>
    <property type="evidence" value="ECO:0007669"/>
    <property type="project" value="TreeGrafter"/>
</dbReference>
<dbReference type="PROSITE" id="PS51645">
    <property type="entry name" value="PHR_CRY_ALPHA_BETA"/>
    <property type="match status" value="1"/>
</dbReference>
<dbReference type="SUPFAM" id="SSF48173">
    <property type="entry name" value="Cryptochrome/photolyase FAD-binding domain"/>
    <property type="match status" value="1"/>
</dbReference>
<dbReference type="PRINTS" id="PR00147">
    <property type="entry name" value="DNAPHOTLYASE"/>
</dbReference>